<proteinExistence type="predicted"/>
<evidence type="ECO:0000256" key="2">
    <source>
        <dbReference type="SAM" id="SignalP"/>
    </source>
</evidence>
<reference evidence="5 7" key="2">
    <citation type="submission" date="2019-05" db="EMBL/GenBank/DDBJ databases">
        <title>Pasteurellaceae isolates from reptiles.</title>
        <authorList>
            <person name="Bojesen A.M."/>
            <person name="Lund E."/>
        </authorList>
    </citation>
    <scope>NUCLEOTIDE SEQUENCE [LARGE SCALE GENOMIC DNA]</scope>
    <source>
        <strain evidence="5 7">ELNT2x</strain>
    </source>
</reference>
<feature type="region of interest" description="Disordered" evidence="1">
    <location>
        <begin position="30"/>
        <end position="59"/>
    </location>
</feature>
<comment type="caution">
    <text evidence="4">The sequence shown here is derived from an EMBL/GenBank/DDBJ whole genome shotgun (WGS) entry which is preliminary data.</text>
</comment>
<evidence type="ECO:0000313" key="7">
    <source>
        <dbReference type="Proteomes" id="UP000305526"/>
    </source>
</evidence>
<sequence>MQFIKLSLTALCLGLITACGGSGGGGDNSGNTTTTINDNATSPTTNVDTPNTPNTETNNTTGQVLKIKNGNGVIENLNTTNLSSIIVDGQTIHITIPGINSGTWAALNNQNTCCGSYDSVKIGGVFGVENEYLFYNGIPTNVAQIPQEGQATYKGEFLYSSEAQGRYETSRNTRAATFEVDFGNKTLNGKLDASMTAVTIEANITGNQFDGKAISVNEVVEGKVQGQFFGENAKQLGGLAAANDNTSWNAVFAAQKQ</sequence>
<dbReference type="InterPro" id="IPR011250">
    <property type="entry name" value="OMP/PagP_B-barrel"/>
</dbReference>
<evidence type="ECO:0000256" key="1">
    <source>
        <dbReference type="SAM" id="MobiDB-lite"/>
    </source>
</evidence>
<dbReference type="Pfam" id="PF01298">
    <property type="entry name" value="TbpB_B_D"/>
    <property type="match status" value="1"/>
</dbReference>
<protein>
    <submittedName>
        <fullName evidence="4">Transferrin binding protein</fullName>
    </submittedName>
    <submittedName>
        <fullName evidence="5">Transferrin-binding protein-like solute binding protein</fullName>
    </submittedName>
</protein>
<evidence type="ECO:0000313" key="4">
    <source>
        <dbReference type="EMBL" id="TCV88916.1"/>
    </source>
</evidence>
<dbReference type="AlphaFoldDB" id="A0A4R3YAE5"/>
<evidence type="ECO:0000313" key="6">
    <source>
        <dbReference type="Proteomes" id="UP000294619"/>
    </source>
</evidence>
<dbReference type="EMBL" id="VDGV01000038">
    <property type="protein sequence ID" value="TNG92204.1"/>
    <property type="molecule type" value="Genomic_DNA"/>
</dbReference>
<dbReference type="InterPro" id="IPR054843">
    <property type="entry name" value="Slam_hemophilin_C"/>
</dbReference>
<dbReference type="Proteomes" id="UP000305526">
    <property type="component" value="Unassembled WGS sequence"/>
</dbReference>
<dbReference type="Proteomes" id="UP000294619">
    <property type="component" value="Unassembled WGS sequence"/>
</dbReference>
<dbReference type="SUPFAM" id="SSF56925">
    <property type="entry name" value="OMPA-like"/>
    <property type="match status" value="1"/>
</dbReference>
<name>A0A4R3YAE5_9PAST</name>
<organism evidence="4 6">
    <name type="scientific">Testudinibacter aquarius</name>
    <dbReference type="NCBI Taxonomy" id="1524974"/>
    <lineage>
        <taxon>Bacteria</taxon>
        <taxon>Pseudomonadati</taxon>
        <taxon>Pseudomonadota</taxon>
        <taxon>Gammaproteobacteria</taxon>
        <taxon>Pasteurellales</taxon>
        <taxon>Pasteurellaceae</taxon>
        <taxon>Testudinibacter</taxon>
    </lineage>
</organism>
<dbReference type="Gene3D" id="2.40.160.90">
    <property type="match status" value="1"/>
</dbReference>
<evidence type="ECO:0000313" key="5">
    <source>
        <dbReference type="EMBL" id="TNG92204.1"/>
    </source>
</evidence>
<evidence type="ECO:0000259" key="3">
    <source>
        <dbReference type="Pfam" id="PF01298"/>
    </source>
</evidence>
<feature type="signal peptide" evidence="2">
    <location>
        <begin position="1"/>
        <end position="21"/>
    </location>
</feature>
<dbReference type="NCBIfam" id="NF041636">
    <property type="entry name" value="slam_lipo"/>
    <property type="match status" value="1"/>
</dbReference>
<feature type="chain" id="PRO_5020505671" evidence="2">
    <location>
        <begin position="22"/>
        <end position="257"/>
    </location>
</feature>
<dbReference type="InterPro" id="IPR001677">
    <property type="entry name" value="TbpB_B_D"/>
</dbReference>
<feature type="domain" description="Transferrin-binding protein B C-lobe/N-lobe beta-barrel" evidence="3">
    <location>
        <begin position="145"/>
        <end position="256"/>
    </location>
</feature>
<dbReference type="PROSITE" id="PS51257">
    <property type="entry name" value="PROKAR_LIPOPROTEIN"/>
    <property type="match status" value="1"/>
</dbReference>
<keyword evidence="7" id="KW-1185">Reference proteome</keyword>
<keyword evidence="2" id="KW-0732">Signal</keyword>
<dbReference type="RefSeq" id="WP_132965942.1">
    <property type="nucleotide sequence ID" value="NZ_LEKL01000041.1"/>
</dbReference>
<accession>A0A4R3YAE5</accession>
<gene>
    <name evidence="4" type="ORF">EDC16_103275</name>
    <name evidence="5" type="ORF">FHQ21_05240</name>
</gene>
<dbReference type="EMBL" id="SMCP01000003">
    <property type="protein sequence ID" value="TCV88916.1"/>
    <property type="molecule type" value="Genomic_DNA"/>
</dbReference>
<reference evidence="4 6" key="1">
    <citation type="submission" date="2019-03" db="EMBL/GenBank/DDBJ databases">
        <title>Genomic Encyclopedia of Type Strains, Phase IV (KMG-IV): sequencing the most valuable type-strain genomes for metagenomic binning, comparative biology and taxonomic classification.</title>
        <authorList>
            <person name="Goeker M."/>
        </authorList>
    </citation>
    <scope>NUCLEOTIDE SEQUENCE [LARGE SCALE GENOMIC DNA]</scope>
    <source>
        <strain evidence="4 6">DSM 28140</strain>
    </source>
</reference>